<dbReference type="EnsemblMetazoa" id="Aqu2.1.03243_001">
    <property type="protein sequence ID" value="Aqu2.1.03243_001"/>
    <property type="gene ID" value="Aqu2.1.03243"/>
</dbReference>
<organism evidence="1">
    <name type="scientific">Amphimedon queenslandica</name>
    <name type="common">Sponge</name>
    <dbReference type="NCBI Taxonomy" id="400682"/>
    <lineage>
        <taxon>Eukaryota</taxon>
        <taxon>Metazoa</taxon>
        <taxon>Porifera</taxon>
        <taxon>Demospongiae</taxon>
        <taxon>Heteroscleromorpha</taxon>
        <taxon>Haplosclerida</taxon>
        <taxon>Niphatidae</taxon>
        <taxon>Amphimedon</taxon>
    </lineage>
</organism>
<name>A0A1X7SM98_AMPQE</name>
<dbReference type="AlphaFoldDB" id="A0A1X7SM98"/>
<accession>A0A1X7SM98</accession>
<dbReference type="STRING" id="400682.A0A1X7SM98"/>
<dbReference type="InParanoid" id="A0A1X7SM98"/>
<evidence type="ECO:0000313" key="1">
    <source>
        <dbReference type="EnsemblMetazoa" id="Aqu2.1.03243_001"/>
    </source>
</evidence>
<dbReference type="OrthoDB" id="1262810at2759"/>
<proteinExistence type="predicted"/>
<dbReference type="InterPro" id="IPR052972">
    <property type="entry name" value="Sacsin_chaperone_reg"/>
</dbReference>
<reference evidence="1" key="1">
    <citation type="submission" date="2017-05" db="UniProtKB">
        <authorList>
            <consortium name="EnsemblMetazoa"/>
        </authorList>
    </citation>
    <scope>IDENTIFICATION</scope>
</reference>
<sequence length="249" mass="27603">IKSRKFRNVVPFMLSVLDNFSSPRYKHQISGALRDLPFIKTNLLGAFKAPCNLFDPENEFLVNLFIGDDKFPGAEFKPYLPILRECGLKSSVSASEIYQIVSSICLQSIAGNGIAKTSNMLYSKAMAVLRYLSSFPYLLRQKVSANSDSLLVELKRLNAQSCWLPVAIKHPDEYPSCLEWRGSQYQFCLASAMSIGNPLMLVSDDLSSSHLPLIAGSQAFFVEGVPAQLVEQLGRSQALITAIVSHFNE</sequence>
<protein>
    <submittedName>
        <fullName evidence="1">Uncharacterized protein</fullName>
    </submittedName>
</protein>
<dbReference type="PANTHER" id="PTHR15600:SF42">
    <property type="entry name" value="SACSIN"/>
    <property type="match status" value="1"/>
</dbReference>
<dbReference type="GO" id="GO:0030544">
    <property type="term" value="F:Hsp70 protein binding"/>
    <property type="evidence" value="ECO:0007669"/>
    <property type="project" value="TreeGrafter"/>
</dbReference>
<dbReference type="PANTHER" id="PTHR15600">
    <property type="entry name" value="SACSIN"/>
    <property type="match status" value="1"/>
</dbReference>